<evidence type="ECO:0000256" key="1">
    <source>
        <dbReference type="ARBA" id="ARBA00000830"/>
    </source>
</evidence>
<feature type="active site" description="Nucleophile" evidence="6">
    <location>
        <position position="14"/>
    </location>
</feature>
<gene>
    <name evidence="7" type="primary">gph1</name>
    <name evidence="7" type="ORF">GCM10011503_05940</name>
</gene>
<dbReference type="InterPro" id="IPR041492">
    <property type="entry name" value="HAD_2"/>
</dbReference>
<evidence type="ECO:0000256" key="6">
    <source>
        <dbReference type="HAMAP-Rule" id="MF_00495"/>
    </source>
</evidence>
<evidence type="ECO:0000256" key="4">
    <source>
        <dbReference type="ARBA" id="ARBA00006171"/>
    </source>
</evidence>
<dbReference type="Gene3D" id="3.40.50.1000">
    <property type="entry name" value="HAD superfamily/HAD-like"/>
    <property type="match status" value="1"/>
</dbReference>
<keyword evidence="6" id="KW-0378">Hydrolase</keyword>
<evidence type="ECO:0000256" key="2">
    <source>
        <dbReference type="ARBA" id="ARBA00001946"/>
    </source>
</evidence>
<dbReference type="PANTHER" id="PTHR43434:SF1">
    <property type="entry name" value="PHOSPHOGLYCOLATE PHOSPHATASE"/>
    <property type="match status" value="1"/>
</dbReference>
<name>A0ABQ1J734_9PROT</name>
<feature type="binding site" evidence="6">
    <location>
        <position position="14"/>
    </location>
    <ligand>
        <name>Mg(2+)</name>
        <dbReference type="ChEBI" id="CHEBI:18420"/>
    </ligand>
</feature>
<dbReference type="HAMAP" id="MF_00495">
    <property type="entry name" value="GPH_hydrolase_bact"/>
    <property type="match status" value="1"/>
</dbReference>
<dbReference type="EMBL" id="BMKF01000001">
    <property type="protein sequence ID" value="GGB60284.1"/>
    <property type="molecule type" value="Genomic_DNA"/>
</dbReference>
<keyword evidence="6" id="KW-0119">Carbohydrate metabolism</keyword>
<feature type="binding site" evidence="6">
    <location>
        <position position="176"/>
    </location>
    <ligand>
        <name>Mg(2+)</name>
        <dbReference type="ChEBI" id="CHEBI:18420"/>
    </ligand>
</feature>
<comment type="cofactor">
    <cofactor evidence="2 6">
        <name>Mg(2+)</name>
        <dbReference type="ChEBI" id="CHEBI:18420"/>
    </cofactor>
</comment>
<comment type="similarity">
    <text evidence="4 6">Belongs to the HAD-like hydrolase superfamily. CbbY/CbbZ/Gph/YieH family.</text>
</comment>
<evidence type="ECO:0000256" key="3">
    <source>
        <dbReference type="ARBA" id="ARBA00004818"/>
    </source>
</evidence>
<accession>A0ABQ1J734</accession>
<dbReference type="SUPFAM" id="SSF56784">
    <property type="entry name" value="HAD-like"/>
    <property type="match status" value="1"/>
</dbReference>
<dbReference type="InterPro" id="IPR023198">
    <property type="entry name" value="PGP-like_dom2"/>
</dbReference>
<protein>
    <recommendedName>
        <fullName evidence="5 6">Phosphoglycolate phosphatase</fullName>
        <shortName evidence="6">PGP</shortName>
        <shortName evidence="6">PGPase</shortName>
        <ecNumber evidence="5 6">3.1.3.18</ecNumber>
    </recommendedName>
</protein>
<comment type="function">
    <text evidence="6">Specifically catalyzes the dephosphorylation of 2-phosphoglycolate. Is involved in the dissimilation of the intracellular 2-phosphoglycolate formed during the DNA repair of 3'-phosphoglycolate ends, a major class of DNA lesions induced by oxidative stress.</text>
</comment>
<dbReference type="Proteomes" id="UP000628854">
    <property type="component" value="Unassembled WGS sequence"/>
</dbReference>
<dbReference type="Pfam" id="PF13419">
    <property type="entry name" value="HAD_2"/>
    <property type="match status" value="1"/>
</dbReference>
<evidence type="ECO:0000313" key="8">
    <source>
        <dbReference type="Proteomes" id="UP000628854"/>
    </source>
</evidence>
<dbReference type="InterPro" id="IPR050155">
    <property type="entry name" value="HAD-like_hydrolase_sf"/>
</dbReference>
<dbReference type="SFLD" id="SFLDS00003">
    <property type="entry name" value="Haloacid_Dehalogenase"/>
    <property type="match status" value="1"/>
</dbReference>
<keyword evidence="6" id="KW-0460">Magnesium</keyword>
<keyword evidence="8" id="KW-1185">Reference proteome</keyword>
<comment type="caution">
    <text evidence="7">The sequence shown here is derived from an EMBL/GenBank/DDBJ whole genome shotgun (WGS) entry which is preliminary data.</text>
</comment>
<dbReference type="PANTHER" id="PTHR43434">
    <property type="entry name" value="PHOSPHOGLYCOLATE PHOSPHATASE"/>
    <property type="match status" value="1"/>
</dbReference>
<evidence type="ECO:0000256" key="5">
    <source>
        <dbReference type="ARBA" id="ARBA00013078"/>
    </source>
</evidence>
<dbReference type="InterPro" id="IPR036412">
    <property type="entry name" value="HAD-like_sf"/>
</dbReference>
<evidence type="ECO:0000313" key="7">
    <source>
        <dbReference type="EMBL" id="GGB60284.1"/>
    </source>
</evidence>
<comment type="catalytic activity">
    <reaction evidence="1 6">
        <text>2-phosphoglycolate + H2O = glycolate + phosphate</text>
        <dbReference type="Rhea" id="RHEA:14369"/>
        <dbReference type="ChEBI" id="CHEBI:15377"/>
        <dbReference type="ChEBI" id="CHEBI:29805"/>
        <dbReference type="ChEBI" id="CHEBI:43474"/>
        <dbReference type="ChEBI" id="CHEBI:58033"/>
        <dbReference type="EC" id="3.1.3.18"/>
    </reaction>
</comment>
<dbReference type="Gene3D" id="1.10.150.240">
    <property type="entry name" value="Putative phosphatase, domain 2"/>
    <property type="match status" value="1"/>
</dbReference>
<feature type="binding site" evidence="6">
    <location>
        <position position="16"/>
    </location>
    <ligand>
        <name>Mg(2+)</name>
        <dbReference type="ChEBI" id="CHEBI:18420"/>
    </ligand>
</feature>
<dbReference type="RefSeq" id="WP_084393663.1">
    <property type="nucleotide sequence ID" value="NZ_BMKF01000001.1"/>
</dbReference>
<organism evidence="7 8">
    <name type="scientific">Henriciella pelagia</name>
    <dbReference type="NCBI Taxonomy" id="1977912"/>
    <lineage>
        <taxon>Bacteria</taxon>
        <taxon>Pseudomonadati</taxon>
        <taxon>Pseudomonadota</taxon>
        <taxon>Alphaproteobacteria</taxon>
        <taxon>Hyphomonadales</taxon>
        <taxon>Hyphomonadaceae</taxon>
        <taxon>Henriciella</taxon>
    </lineage>
</organism>
<reference evidence="8" key="1">
    <citation type="journal article" date="2019" name="Int. J. Syst. Evol. Microbiol.">
        <title>The Global Catalogue of Microorganisms (GCM) 10K type strain sequencing project: providing services to taxonomists for standard genome sequencing and annotation.</title>
        <authorList>
            <consortium name="The Broad Institute Genomics Platform"/>
            <consortium name="The Broad Institute Genome Sequencing Center for Infectious Disease"/>
            <person name="Wu L."/>
            <person name="Ma J."/>
        </authorList>
    </citation>
    <scope>NUCLEOTIDE SEQUENCE [LARGE SCALE GENOMIC DNA]</scope>
    <source>
        <strain evidence="8">CGMCC 1.15928</strain>
    </source>
</reference>
<dbReference type="EC" id="3.1.3.18" evidence="5 6"/>
<dbReference type="InterPro" id="IPR023214">
    <property type="entry name" value="HAD_sf"/>
</dbReference>
<comment type="pathway">
    <text evidence="3 6">Organic acid metabolism; glycolate biosynthesis; glycolate from 2-phosphoglycolate: step 1/1.</text>
</comment>
<proteinExistence type="inferred from homology"/>
<dbReference type="InterPro" id="IPR037512">
    <property type="entry name" value="PGPase_prok"/>
</dbReference>
<dbReference type="SFLD" id="SFLDG01129">
    <property type="entry name" value="C1.5:_HAD__Beta-PGM__Phosphata"/>
    <property type="match status" value="1"/>
</dbReference>
<sequence>METRDLQGWTIVFDLDGTLVDSAPDLHAALNHCLMRAGFRPVPFELISGMIGEGAKAMIRKGLAYQKVDNADAAVDSLWDDFLDHYRRNICNLSELYPGADAALAQLADAGAICAVCTNKTQALSEAVLLGLGISHRFASIVGADAVPSKKPDGDHIIQAVLRAGGTTNCAIMIGDSQTDEKAARNAGLPFVFVPFGYGPSPTDLSEVSGICETYSELPGLIRAIIA</sequence>
<keyword evidence="6" id="KW-0479">Metal-binding</keyword>